<name>A0A7N0RG77_KALFE</name>
<organism evidence="1 2">
    <name type="scientific">Kalanchoe fedtschenkoi</name>
    <name type="common">Lavender scallops</name>
    <name type="synonym">South American air plant</name>
    <dbReference type="NCBI Taxonomy" id="63787"/>
    <lineage>
        <taxon>Eukaryota</taxon>
        <taxon>Viridiplantae</taxon>
        <taxon>Streptophyta</taxon>
        <taxon>Embryophyta</taxon>
        <taxon>Tracheophyta</taxon>
        <taxon>Spermatophyta</taxon>
        <taxon>Magnoliopsida</taxon>
        <taxon>eudicotyledons</taxon>
        <taxon>Gunneridae</taxon>
        <taxon>Pentapetalae</taxon>
        <taxon>Saxifragales</taxon>
        <taxon>Crassulaceae</taxon>
        <taxon>Kalanchoe</taxon>
    </lineage>
</organism>
<proteinExistence type="predicted"/>
<dbReference type="Proteomes" id="UP000594263">
    <property type="component" value="Unplaced"/>
</dbReference>
<sequence>MARRLHFLDDFSYANFSPPVSKSSHQNQSNKLRAWKFVQTSAGDRAMYLVDDASVVAFIGFGIRIFSFPRRSIMSLPLCDGCRCRRNEDFDIGNRRRIGALLLT</sequence>
<reference evidence="1" key="1">
    <citation type="submission" date="2021-01" db="UniProtKB">
        <authorList>
            <consortium name="EnsemblPlants"/>
        </authorList>
    </citation>
    <scope>IDENTIFICATION</scope>
</reference>
<accession>A0A7N0RG77</accession>
<keyword evidence="2" id="KW-1185">Reference proteome</keyword>
<protein>
    <submittedName>
        <fullName evidence="1">Uncharacterized protein</fullName>
    </submittedName>
</protein>
<evidence type="ECO:0000313" key="1">
    <source>
        <dbReference type="EnsemblPlants" id="Kaladp0011s0175.1.v1.1.CDS.1"/>
    </source>
</evidence>
<dbReference type="Gramene" id="Kaladp0011s0175.1.v1.1">
    <property type="protein sequence ID" value="Kaladp0011s0175.1.v1.1.CDS.1"/>
    <property type="gene ID" value="Kaladp0011s0175.v1.1"/>
</dbReference>
<dbReference type="EnsemblPlants" id="Kaladp0011s0175.1.v1.1">
    <property type="protein sequence ID" value="Kaladp0011s0175.1.v1.1.CDS.1"/>
    <property type="gene ID" value="Kaladp0011s0175.v1.1"/>
</dbReference>
<dbReference type="AlphaFoldDB" id="A0A7N0RG77"/>
<evidence type="ECO:0000313" key="2">
    <source>
        <dbReference type="Proteomes" id="UP000594263"/>
    </source>
</evidence>